<evidence type="ECO:0000313" key="6">
    <source>
        <dbReference type="Proteomes" id="UP000062260"/>
    </source>
</evidence>
<name>A0A0X8FLU8_9LACT</name>
<reference evidence="5 6" key="1">
    <citation type="journal article" date="2016" name="Genome Announc.">
        <title>Complete Genome Sequences of Aerococcus christensenii CCUG 28831T, Aerococcus sanguinicola CCUG 43001T, Aerococcus urinae CCUG 36881T, Aerococcus urinaeequi CCUG 28094T, Aerococcus urinaehominis CCUG 42038 BT, and Aerococcus viridans CCUG 4311T.</title>
        <authorList>
            <person name="Carkaci D."/>
            <person name="Dargis R."/>
            <person name="Nielsen X.C."/>
            <person name="Skovgaard O."/>
            <person name="Fuursted K."/>
            <person name="Christensen J.J."/>
        </authorList>
    </citation>
    <scope>NUCLEOTIDE SEQUENCE [LARGE SCALE GENOMIC DNA]</scope>
    <source>
        <strain evidence="5 6">CCUG42038B</strain>
    </source>
</reference>
<evidence type="ECO:0000313" key="5">
    <source>
        <dbReference type="EMBL" id="AMB99612.1"/>
    </source>
</evidence>
<dbReference type="RefSeq" id="WP_067979702.1">
    <property type="nucleotide sequence ID" value="NZ_CP014163.1"/>
</dbReference>
<dbReference type="InterPro" id="IPR058660">
    <property type="entry name" value="WHD_DnaB"/>
</dbReference>
<comment type="similarity">
    <text evidence="1">Belongs to the DnaB/DnaD family.</text>
</comment>
<organism evidence="5 6">
    <name type="scientific">Aerococcus urinaehominis</name>
    <dbReference type="NCBI Taxonomy" id="128944"/>
    <lineage>
        <taxon>Bacteria</taxon>
        <taxon>Bacillati</taxon>
        <taxon>Bacillota</taxon>
        <taxon>Bacilli</taxon>
        <taxon>Lactobacillales</taxon>
        <taxon>Aerococcaceae</taxon>
        <taxon>Aerococcus</taxon>
    </lineage>
</organism>
<dbReference type="InterPro" id="IPR006343">
    <property type="entry name" value="DnaB/C_C"/>
</dbReference>
<dbReference type="Proteomes" id="UP000062260">
    <property type="component" value="Chromosome"/>
</dbReference>
<dbReference type="KEGG" id="auh:AWM75_06280"/>
<sequence>MQKKPWDLLHPQEYIELGQHDLISNLSLEVLVRLYQPIIGPLAYSLYMLIYALTSQKTSQLIKRRHSDMMDQLTMSKESYLRARFKLEALGLLDVFQRQAERSDQVQMRMLLRAPVTSHHFFRDSMLVTLLQSQVGEHRFNELLAEFSRHYTTDDQDWAQVTRDFSDVYRVPDYLKTISDKQEALLLTPSQSAFNQTGDFGFSWAKFKEIIQDSLVPERSLTREVKEQTISLHRIYGYDETSLAQLLKESLNLKTLEVDLADYRSQAIDFANDHFNAKPLTERSQYVNETEATAKAVDQAKWRNQGLSDADLQLCQVARQIPPVQFAGDIKRQQTGYLTSQEIKLIEHIVSQSKLAPAVINIMIHYYLVVSNYKNLNRQAMETTANDWGQHHIQEPEQALIYVRQFVAQAKQRKQIQKTRQQANQKAKQEPKPAWFDTHKQEKETRQQAGGPQQAAANQDAAQRMAEMIASLEEGDQE</sequence>
<keyword evidence="6" id="KW-1185">Reference proteome</keyword>
<protein>
    <submittedName>
        <fullName evidence="5">Uncharacterized protein</fullName>
    </submittedName>
</protein>
<evidence type="ECO:0000259" key="3">
    <source>
        <dbReference type="Pfam" id="PF07261"/>
    </source>
</evidence>
<dbReference type="OrthoDB" id="2082007at2"/>
<dbReference type="AlphaFoldDB" id="A0A0X8FLU8"/>
<evidence type="ECO:0000256" key="2">
    <source>
        <dbReference type="SAM" id="MobiDB-lite"/>
    </source>
</evidence>
<dbReference type="EMBL" id="CP014163">
    <property type="protein sequence ID" value="AMB99612.1"/>
    <property type="molecule type" value="Genomic_DNA"/>
</dbReference>
<evidence type="ECO:0000256" key="1">
    <source>
        <dbReference type="ARBA" id="ARBA00093462"/>
    </source>
</evidence>
<proteinExistence type="inferred from homology"/>
<dbReference type="Pfam" id="PF07261">
    <property type="entry name" value="DnaB_2"/>
    <property type="match status" value="1"/>
</dbReference>
<feature type="compositionally biased region" description="Basic and acidic residues" evidence="2">
    <location>
        <begin position="427"/>
        <end position="446"/>
    </location>
</feature>
<dbReference type="Pfam" id="PF25888">
    <property type="entry name" value="WHD_DnaB"/>
    <property type="match status" value="1"/>
</dbReference>
<evidence type="ECO:0000259" key="4">
    <source>
        <dbReference type="Pfam" id="PF25888"/>
    </source>
</evidence>
<feature type="compositionally biased region" description="Low complexity" evidence="2">
    <location>
        <begin position="447"/>
        <end position="463"/>
    </location>
</feature>
<feature type="region of interest" description="Disordered" evidence="2">
    <location>
        <begin position="414"/>
        <end position="478"/>
    </location>
</feature>
<gene>
    <name evidence="5" type="ORF">AWM75_06280</name>
</gene>
<feature type="domain" description="Replicative helicase loading/DNA remodeling protein DnaB N-terminal winged helix" evidence="4">
    <location>
        <begin position="20"/>
        <end position="248"/>
    </location>
</feature>
<reference evidence="6" key="2">
    <citation type="submission" date="2016-01" db="EMBL/GenBank/DDBJ databases">
        <title>Six Aerococcus type strain genome sequencing and assembly using PacBio and Illumina Hiseq.</title>
        <authorList>
            <person name="Carkaci D."/>
            <person name="Dargis R."/>
            <person name="Nielsen X.C."/>
            <person name="Skovgaard O."/>
            <person name="Fuursted K."/>
            <person name="Christensen J.J."/>
        </authorList>
    </citation>
    <scope>NUCLEOTIDE SEQUENCE [LARGE SCALE GENOMIC DNA]</scope>
    <source>
        <strain evidence="6">CCUG42038B</strain>
    </source>
</reference>
<dbReference type="STRING" id="128944.AWM75_06280"/>
<accession>A0A0X8FLU8</accession>
<feature type="domain" description="DnaB/C C-terminal" evidence="3">
    <location>
        <begin position="333"/>
        <end position="399"/>
    </location>
</feature>